<dbReference type="GO" id="GO:0008199">
    <property type="term" value="F:ferric iron binding"/>
    <property type="evidence" value="ECO:0007669"/>
    <property type="project" value="InterPro"/>
</dbReference>
<dbReference type="Pfam" id="PF00210">
    <property type="entry name" value="Ferritin"/>
    <property type="match status" value="1"/>
</dbReference>
<dbReference type="InterPro" id="IPR009078">
    <property type="entry name" value="Ferritin-like_SF"/>
</dbReference>
<evidence type="ECO:0000256" key="7">
    <source>
        <dbReference type="RuleBase" id="RU361145"/>
    </source>
</evidence>
<dbReference type="EMBL" id="JADKIO010000006">
    <property type="protein sequence ID" value="MBK9796712.1"/>
    <property type="molecule type" value="Genomic_DNA"/>
</dbReference>
<dbReference type="InterPro" id="IPR041719">
    <property type="entry name" value="Ferritin_prok"/>
</dbReference>
<feature type="binding site" evidence="6">
    <location>
        <position position="50"/>
    </location>
    <ligand>
        <name>Fe cation</name>
        <dbReference type="ChEBI" id="CHEBI:24875"/>
        <label>1</label>
    </ligand>
</feature>
<evidence type="ECO:0000256" key="5">
    <source>
        <dbReference type="ARBA" id="ARBA00023004"/>
    </source>
</evidence>
<dbReference type="InterPro" id="IPR009040">
    <property type="entry name" value="Ferritin-like_diiron"/>
</dbReference>
<evidence type="ECO:0000256" key="4">
    <source>
        <dbReference type="ARBA" id="ARBA00023002"/>
    </source>
</evidence>
<evidence type="ECO:0000256" key="2">
    <source>
        <dbReference type="ARBA" id="ARBA00022434"/>
    </source>
</evidence>
<proteinExistence type="inferred from homology"/>
<organism evidence="9 10">
    <name type="scientific">Candidatus Geothrix skivensis</name>
    <dbReference type="NCBI Taxonomy" id="2954439"/>
    <lineage>
        <taxon>Bacteria</taxon>
        <taxon>Pseudomonadati</taxon>
        <taxon>Acidobacteriota</taxon>
        <taxon>Holophagae</taxon>
        <taxon>Holophagales</taxon>
        <taxon>Holophagaceae</taxon>
        <taxon>Geothrix</taxon>
    </lineage>
</organism>
<keyword evidence="2 7" id="KW-0409">Iron storage</keyword>
<evidence type="ECO:0000256" key="6">
    <source>
        <dbReference type="PIRSR" id="PIRSR601519-1"/>
    </source>
</evidence>
<dbReference type="PROSITE" id="PS50905">
    <property type="entry name" value="FERRITIN_LIKE"/>
    <property type="match status" value="1"/>
</dbReference>
<dbReference type="GO" id="GO:0006879">
    <property type="term" value="P:intracellular iron ion homeostasis"/>
    <property type="evidence" value="ECO:0007669"/>
    <property type="project" value="UniProtKB-KW"/>
</dbReference>
<comment type="subcellular location">
    <subcellularLocation>
        <location evidence="7">Cytoplasm</location>
    </subcellularLocation>
</comment>
<dbReference type="GO" id="GO:0005829">
    <property type="term" value="C:cytosol"/>
    <property type="evidence" value="ECO:0007669"/>
    <property type="project" value="TreeGrafter"/>
</dbReference>
<dbReference type="GO" id="GO:0008198">
    <property type="term" value="F:ferrous iron binding"/>
    <property type="evidence" value="ECO:0007669"/>
    <property type="project" value="TreeGrafter"/>
</dbReference>
<evidence type="ECO:0000256" key="3">
    <source>
        <dbReference type="ARBA" id="ARBA00022723"/>
    </source>
</evidence>
<gene>
    <name evidence="9" type="ORF">IPP58_09475</name>
</gene>
<dbReference type="Proteomes" id="UP000886657">
    <property type="component" value="Unassembled WGS sequence"/>
</dbReference>
<dbReference type="CDD" id="cd01055">
    <property type="entry name" value="Nonheme_Ferritin"/>
    <property type="match status" value="1"/>
</dbReference>
<dbReference type="AlphaFoldDB" id="A0A9D7XI06"/>
<dbReference type="FunFam" id="1.20.1260.10:FF:000001">
    <property type="entry name" value="Non-heme ferritin"/>
    <property type="match status" value="1"/>
</dbReference>
<feature type="binding site" evidence="6">
    <location>
        <position position="17"/>
    </location>
    <ligand>
        <name>Fe cation</name>
        <dbReference type="ChEBI" id="CHEBI:24875"/>
        <label>1</label>
    </ligand>
</feature>
<evidence type="ECO:0000259" key="8">
    <source>
        <dbReference type="PROSITE" id="PS50905"/>
    </source>
</evidence>
<keyword evidence="7" id="KW-0963">Cytoplasm</keyword>
<dbReference type="PANTHER" id="PTHR11431">
    <property type="entry name" value="FERRITIN"/>
    <property type="match status" value="1"/>
</dbReference>
<keyword evidence="3 6" id="KW-0479">Metal-binding</keyword>
<dbReference type="GO" id="GO:0006826">
    <property type="term" value="P:iron ion transport"/>
    <property type="evidence" value="ECO:0007669"/>
    <property type="project" value="InterPro"/>
</dbReference>
<dbReference type="EC" id="1.16.3.2" evidence="7"/>
<feature type="binding site" evidence="6">
    <location>
        <position position="53"/>
    </location>
    <ligand>
        <name>Fe cation</name>
        <dbReference type="ChEBI" id="CHEBI:24875"/>
        <label>1</label>
    </ligand>
</feature>
<dbReference type="GO" id="GO:0004322">
    <property type="term" value="F:ferroxidase activity"/>
    <property type="evidence" value="ECO:0007669"/>
    <property type="project" value="TreeGrafter"/>
</dbReference>
<dbReference type="InterPro" id="IPR012347">
    <property type="entry name" value="Ferritin-like"/>
</dbReference>
<evidence type="ECO:0000313" key="9">
    <source>
        <dbReference type="EMBL" id="MBK9796712.1"/>
    </source>
</evidence>
<comment type="caution">
    <text evidence="9">The sequence shown here is derived from an EMBL/GenBank/DDBJ whole genome shotgun (WGS) entry which is preliminary data.</text>
</comment>
<feature type="domain" description="Ferritin-like diiron" evidence="8">
    <location>
        <begin position="1"/>
        <end position="145"/>
    </location>
</feature>
<protein>
    <recommendedName>
        <fullName evidence="7">Ferritin</fullName>
        <ecNumber evidence="7">1.16.3.2</ecNumber>
    </recommendedName>
</protein>
<keyword evidence="4" id="KW-0560">Oxidoreductase</keyword>
<name>A0A9D7XI06_9BACT</name>
<comment type="similarity">
    <text evidence="1 7">Belongs to the ferritin family. Prokaryotic subfamily.</text>
</comment>
<feature type="binding site" evidence="6">
    <location>
        <position position="127"/>
    </location>
    <ligand>
        <name>Fe cation</name>
        <dbReference type="ChEBI" id="CHEBI:24875"/>
        <label>1</label>
    </ligand>
</feature>
<dbReference type="SUPFAM" id="SSF47240">
    <property type="entry name" value="Ferritin-like"/>
    <property type="match status" value="1"/>
</dbReference>
<reference evidence="9" key="1">
    <citation type="submission" date="2020-10" db="EMBL/GenBank/DDBJ databases">
        <title>Connecting structure to function with the recovery of over 1000 high-quality activated sludge metagenome-assembled genomes encoding full-length rRNA genes using long-read sequencing.</title>
        <authorList>
            <person name="Singleton C.M."/>
            <person name="Petriglieri F."/>
            <person name="Kristensen J.M."/>
            <person name="Kirkegaard R.H."/>
            <person name="Michaelsen T.Y."/>
            <person name="Andersen M.H."/>
            <person name="Karst S.M."/>
            <person name="Dueholm M.S."/>
            <person name="Nielsen P.H."/>
            <person name="Albertsen M."/>
        </authorList>
    </citation>
    <scope>NUCLEOTIDE SEQUENCE</scope>
    <source>
        <strain evidence="9">Skiv_18-Q3-R9-52_MAXAC.067</strain>
    </source>
</reference>
<dbReference type="GO" id="GO:0042802">
    <property type="term" value="F:identical protein binding"/>
    <property type="evidence" value="ECO:0007669"/>
    <property type="project" value="UniProtKB-ARBA"/>
</dbReference>
<sequence length="164" mass="18074">MISKTMQDALNAQINLEQASAQLYLAMSAHCTGKSFKGFAHWLTVQASEETAHAAKLIAFLLDRGGKLELKTIAPPPTEFGGVIQVFEQTLAHEKTITGRISALFEQARNEKDYASEIALQWYVTEQVEEEAHVGEIVDHLRAVGDQGGGIWYLDSRMGKRGTV</sequence>
<comment type="catalytic activity">
    <reaction evidence="7">
        <text>4 Fe(2+) + O2 + 6 H2O = 4 iron(III) oxide-hydroxide + 12 H(+)</text>
        <dbReference type="Rhea" id="RHEA:11972"/>
        <dbReference type="ChEBI" id="CHEBI:15377"/>
        <dbReference type="ChEBI" id="CHEBI:15378"/>
        <dbReference type="ChEBI" id="CHEBI:15379"/>
        <dbReference type="ChEBI" id="CHEBI:29033"/>
        <dbReference type="ChEBI" id="CHEBI:78619"/>
        <dbReference type="EC" id="1.16.3.2"/>
    </reaction>
</comment>
<evidence type="ECO:0000313" key="10">
    <source>
        <dbReference type="Proteomes" id="UP000886657"/>
    </source>
</evidence>
<evidence type="ECO:0000256" key="1">
    <source>
        <dbReference type="ARBA" id="ARBA00006950"/>
    </source>
</evidence>
<dbReference type="InterPro" id="IPR008331">
    <property type="entry name" value="Ferritin_DPS_dom"/>
</dbReference>
<dbReference type="InterPro" id="IPR001519">
    <property type="entry name" value="Ferritin"/>
</dbReference>
<feature type="binding site" evidence="6">
    <location>
        <position position="94"/>
    </location>
    <ligand>
        <name>Fe cation</name>
        <dbReference type="ChEBI" id="CHEBI:24875"/>
        <label>1</label>
    </ligand>
</feature>
<comment type="function">
    <text evidence="7">Iron-storage protein.</text>
</comment>
<dbReference type="PANTHER" id="PTHR11431:SF127">
    <property type="entry name" value="BACTERIAL NON-HEME FERRITIN"/>
    <property type="match status" value="1"/>
</dbReference>
<dbReference type="Gene3D" id="1.20.1260.10">
    <property type="match status" value="1"/>
</dbReference>
<keyword evidence="5 6" id="KW-0408">Iron</keyword>
<accession>A0A9D7XI06</accession>